<name>A0A0P0CIG1_9BACT</name>
<dbReference type="STRING" id="512763.DC20_09430"/>
<keyword evidence="2" id="KW-1185">Reference proteome</keyword>
<evidence type="ECO:0000313" key="1">
    <source>
        <dbReference type="EMBL" id="ALI99156.1"/>
    </source>
</evidence>
<gene>
    <name evidence="1" type="ORF">DC20_09430</name>
</gene>
<dbReference type="AlphaFoldDB" id="A0A0P0CIG1"/>
<organism evidence="1 2">
    <name type="scientific">Rufibacter tibetensis</name>
    <dbReference type="NCBI Taxonomy" id="512763"/>
    <lineage>
        <taxon>Bacteria</taxon>
        <taxon>Pseudomonadati</taxon>
        <taxon>Bacteroidota</taxon>
        <taxon>Cytophagia</taxon>
        <taxon>Cytophagales</taxon>
        <taxon>Hymenobacteraceae</taxon>
        <taxon>Rufibacter</taxon>
    </lineage>
</organism>
<reference evidence="1 2" key="1">
    <citation type="submission" date="2015-08" db="EMBL/GenBank/DDBJ databases">
        <title>Complete genome sequence of Rufibacter tibetensis strain 1351t, a radiation-resistant bacterium from tibet plateau.</title>
        <authorList>
            <person name="Dai J."/>
        </authorList>
    </citation>
    <scope>NUCLEOTIDE SEQUENCE [LARGE SCALE GENOMIC DNA]</scope>
    <source>
        <strain evidence="1 2">1351</strain>
    </source>
</reference>
<dbReference type="RefSeq" id="WP_062543605.1">
    <property type="nucleotide sequence ID" value="NZ_CP012643.1"/>
</dbReference>
<accession>A0A0P0CIG1</accession>
<protein>
    <submittedName>
        <fullName evidence="1">Uncharacterized protein</fullName>
    </submittedName>
</protein>
<dbReference type="OrthoDB" id="893254at2"/>
<dbReference type="Proteomes" id="UP000061382">
    <property type="component" value="Chromosome"/>
</dbReference>
<dbReference type="PATRIC" id="fig|512763.3.peg.2080"/>
<dbReference type="KEGG" id="rti:DC20_09430"/>
<evidence type="ECO:0000313" key="2">
    <source>
        <dbReference type="Proteomes" id="UP000061382"/>
    </source>
</evidence>
<dbReference type="EMBL" id="CP012643">
    <property type="protein sequence ID" value="ALI99156.1"/>
    <property type="molecule type" value="Genomic_DNA"/>
</dbReference>
<sequence length="154" mass="18686">MERKPEPKPMKRFEEMIRQEQSVCVNNAIYWCDSRIRFYPEDQWLQWCRNRFDEDFLYKVEGLYLEGYYSRSFEYSFEEFVDCVAEVCRVYYYDNGGEMTLAEKRFEQKMQDESGYLFASYKENPDLSPDKIQLELEDGVAYISKKSGWVLSQF</sequence>
<proteinExistence type="predicted"/>